<name>A0AAJ0BPU8_9PEZI</name>
<dbReference type="GeneID" id="85312461"/>
<gene>
    <name evidence="3" type="ORF">QBC33DRAFT_552179</name>
</gene>
<evidence type="ECO:0000313" key="4">
    <source>
        <dbReference type="Proteomes" id="UP001244011"/>
    </source>
</evidence>
<keyword evidence="2" id="KW-0812">Transmembrane</keyword>
<feature type="compositionally biased region" description="Polar residues" evidence="1">
    <location>
        <begin position="32"/>
        <end position="41"/>
    </location>
</feature>
<dbReference type="EMBL" id="MU839039">
    <property type="protein sequence ID" value="KAK1762279.1"/>
    <property type="molecule type" value="Genomic_DNA"/>
</dbReference>
<feature type="region of interest" description="Disordered" evidence="1">
    <location>
        <begin position="1"/>
        <end position="79"/>
    </location>
</feature>
<accession>A0AAJ0BPU8</accession>
<dbReference type="AlphaFoldDB" id="A0AAJ0BPU8"/>
<sequence length="393" mass="44068">MESKRIPLPRPIHLHSRRLPTLESEDVEANLASASSNQPSWTPDMRRQWRETSPPSQSTGEESEPTRAISTKGGPRRPLPREAFFQAFGMKTSSQEQEGNSGCVFAAEGNSGFVFAAEDNRWVLLCYGNGGQGTAFPVLLEAFDAETQWRQLRDAWYAKRGGKRLRQLLHALGFGVKKIERVRIYIQGLPLKPDDGLDIAYQILDVTSKVRLLQEENLATNILDITSSWDPDGNSVCSYGPDGIFVDRCPHWDDGRGVCCEALAHFCRCVEIGELQMISRYAKLLQDPKSAVTNSCVFLPWKLFYMERDIEQQLLRCEDAGLSAVEWEALLFTEGWTFNSKSMVFPVLATLFFLVVMASRFLYGDWGTAWTAAGSLAGFIATGLMWIQMASSR</sequence>
<feature type="compositionally biased region" description="Polar residues" evidence="1">
    <location>
        <begin position="51"/>
        <end position="60"/>
    </location>
</feature>
<evidence type="ECO:0000256" key="1">
    <source>
        <dbReference type="SAM" id="MobiDB-lite"/>
    </source>
</evidence>
<keyword evidence="4" id="KW-1185">Reference proteome</keyword>
<organism evidence="3 4">
    <name type="scientific">Phialemonium atrogriseum</name>
    <dbReference type="NCBI Taxonomy" id="1093897"/>
    <lineage>
        <taxon>Eukaryota</taxon>
        <taxon>Fungi</taxon>
        <taxon>Dikarya</taxon>
        <taxon>Ascomycota</taxon>
        <taxon>Pezizomycotina</taxon>
        <taxon>Sordariomycetes</taxon>
        <taxon>Sordariomycetidae</taxon>
        <taxon>Cephalothecales</taxon>
        <taxon>Cephalothecaceae</taxon>
        <taxon>Phialemonium</taxon>
    </lineage>
</organism>
<evidence type="ECO:0000256" key="2">
    <source>
        <dbReference type="SAM" id="Phobius"/>
    </source>
</evidence>
<feature type="transmembrane region" description="Helical" evidence="2">
    <location>
        <begin position="369"/>
        <end position="387"/>
    </location>
</feature>
<reference evidence="3" key="1">
    <citation type="submission" date="2023-06" db="EMBL/GenBank/DDBJ databases">
        <title>Genome-scale phylogeny and comparative genomics of the fungal order Sordariales.</title>
        <authorList>
            <consortium name="Lawrence Berkeley National Laboratory"/>
            <person name="Hensen N."/>
            <person name="Bonometti L."/>
            <person name="Westerberg I."/>
            <person name="Brannstrom I.O."/>
            <person name="Guillou S."/>
            <person name="Cros-Aarteil S."/>
            <person name="Calhoun S."/>
            <person name="Haridas S."/>
            <person name="Kuo A."/>
            <person name="Mondo S."/>
            <person name="Pangilinan J."/>
            <person name="Riley R."/>
            <person name="Labutti K."/>
            <person name="Andreopoulos B."/>
            <person name="Lipzen A."/>
            <person name="Chen C."/>
            <person name="Yanf M."/>
            <person name="Daum C."/>
            <person name="Ng V."/>
            <person name="Clum A."/>
            <person name="Steindorff A."/>
            <person name="Ohm R."/>
            <person name="Martin F."/>
            <person name="Silar P."/>
            <person name="Natvig D."/>
            <person name="Lalanne C."/>
            <person name="Gautier V."/>
            <person name="Ament-Velasquez S.L."/>
            <person name="Kruys A."/>
            <person name="Hutchinson M.I."/>
            <person name="Powell A.J."/>
            <person name="Barry K."/>
            <person name="Miller A.N."/>
            <person name="Grigoriev I.V."/>
            <person name="Debuchy R."/>
            <person name="Gladieux P."/>
            <person name="Thoren M.H."/>
            <person name="Johannesson H."/>
        </authorList>
    </citation>
    <scope>NUCLEOTIDE SEQUENCE</scope>
    <source>
        <strain evidence="3">8032-3</strain>
    </source>
</reference>
<evidence type="ECO:0000313" key="3">
    <source>
        <dbReference type="EMBL" id="KAK1762279.1"/>
    </source>
</evidence>
<keyword evidence="2" id="KW-0472">Membrane</keyword>
<comment type="caution">
    <text evidence="3">The sequence shown here is derived from an EMBL/GenBank/DDBJ whole genome shotgun (WGS) entry which is preliminary data.</text>
</comment>
<dbReference type="RefSeq" id="XP_060278492.1">
    <property type="nucleotide sequence ID" value="XM_060429274.1"/>
</dbReference>
<feature type="transmembrane region" description="Helical" evidence="2">
    <location>
        <begin position="343"/>
        <end position="363"/>
    </location>
</feature>
<dbReference type="Proteomes" id="UP001244011">
    <property type="component" value="Unassembled WGS sequence"/>
</dbReference>
<keyword evidence="2" id="KW-1133">Transmembrane helix</keyword>
<proteinExistence type="predicted"/>
<protein>
    <submittedName>
        <fullName evidence="3">Uncharacterized protein</fullName>
    </submittedName>
</protein>